<comment type="caution">
    <text evidence="5">The sequence shown here is derived from an EMBL/GenBank/DDBJ whole genome shotgun (WGS) entry which is preliminary data.</text>
</comment>
<dbReference type="InterPro" id="IPR054210">
    <property type="entry name" value="DUF6917"/>
</dbReference>
<dbReference type="Gene3D" id="3.40.50.720">
    <property type="entry name" value="NAD(P)-binding Rossmann-like Domain"/>
    <property type="match status" value="1"/>
</dbReference>
<dbReference type="RefSeq" id="WP_075974202.1">
    <property type="nucleotide sequence ID" value="NZ_MKQR01000008.1"/>
</dbReference>
<dbReference type="STRING" id="1193682.BJP25_13510"/>
<dbReference type="GO" id="GO:0000166">
    <property type="term" value="F:nucleotide binding"/>
    <property type="evidence" value="ECO:0007669"/>
    <property type="project" value="InterPro"/>
</dbReference>
<evidence type="ECO:0000259" key="2">
    <source>
        <dbReference type="Pfam" id="PF01408"/>
    </source>
</evidence>
<organism evidence="5 6">
    <name type="scientific">Actinokineospora bangkokensis</name>
    <dbReference type="NCBI Taxonomy" id="1193682"/>
    <lineage>
        <taxon>Bacteria</taxon>
        <taxon>Bacillati</taxon>
        <taxon>Actinomycetota</taxon>
        <taxon>Actinomycetes</taxon>
        <taxon>Pseudonocardiales</taxon>
        <taxon>Pseudonocardiaceae</taxon>
        <taxon>Actinokineospora</taxon>
    </lineage>
</organism>
<name>A0A1Q9LPT0_9PSEU</name>
<dbReference type="SUPFAM" id="SSF51735">
    <property type="entry name" value="NAD(P)-binding Rossmann-fold domains"/>
    <property type="match status" value="1"/>
</dbReference>
<sequence>MKVGLIGLGTISRYFLDAIAADDRTTLAAVCDLDPDRLVEPAAAGVATFTDTHELLDSGLVSAVVLTLPNDLHAEVARAALARGIAVCCEKPLTTDPADARSLVDAARAGGAVLFTAFHRRYNDNLRALAQALPPREEIARVTARYHEDITEHTGGEGWYLDPARCGGGCLADNGPNALDAVRLLLGDLALVDATVGDVRAGAEHCAELDLDAGGVPVRVELDWALPAGEVKDVTVHLRDGTSRTADLLAGFPGFKASLAHEYRGVLADFRAAVGSGRTGDPGPALVELVAAAYRVARAKEGRPRMRRKADARARMVTLMFHSRDDRGMVLSPWDSRCVPAGHVHELVTTTDRPRAAGDRVDAVGFLGFAAFPEPTVLHRGDEVWTDGGRRVGVVAGFDECHAPNHLNVLISSDAVLTAGELDLGIGHTLHFRPAAG</sequence>
<dbReference type="InterPro" id="IPR050463">
    <property type="entry name" value="Gfo/Idh/MocA_oxidrdct_glycsds"/>
</dbReference>
<keyword evidence="6" id="KW-1185">Reference proteome</keyword>
<dbReference type="PANTHER" id="PTHR43818:SF11">
    <property type="entry name" value="BCDNA.GH03377"/>
    <property type="match status" value="1"/>
</dbReference>
<gene>
    <name evidence="5" type="ORF">BJP25_13510</name>
</gene>
<dbReference type="Gene3D" id="3.30.360.10">
    <property type="entry name" value="Dihydrodipicolinate Reductase, domain 2"/>
    <property type="match status" value="1"/>
</dbReference>
<proteinExistence type="predicted"/>
<dbReference type="InterPro" id="IPR055170">
    <property type="entry name" value="GFO_IDH_MocA-like_dom"/>
</dbReference>
<protein>
    <submittedName>
        <fullName evidence="5">Uncharacterized protein</fullName>
    </submittedName>
</protein>
<evidence type="ECO:0000259" key="4">
    <source>
        <dbReference type="Pfam" id="PF22725"/>
    </source>
</evidence>
<dbReference type="EMBL" id="MKQR01000008">
    <property type="protein sequence ID" value="OLR93993.1"/>
    <property type="molecule type" value="Genomic_DNA"/>
</dbReference>
<accession>A0A1Q9LPT0</accession>
<evidence type="ECO:0000313" key="6">
    <source>
        <dbReference type="Proteomes" id="UP000186040"/>
    </source>
</evidence>
<feature type="domain" description="Gfo/Idh/MocA-like oxidoreductase N-terminal" evidence="2">
    <location>
        <begin position="1"/>
        <end position="117"/>
    </location>
</feature>
<feature type="domain" description="GFO/IDH/MocA-like oxidoreductase" evidence="4">
    <location>
        <begin position="138"/>
        <end position="242"/>
    </location>
</feature>
<dbReference type="Proteomes" id="UP000186040">
    <property type="component" value="Unassembled WGS sequence"/>
</dbReference>
<dbReference type="PANTHER" id="PTHR43818">
    <property type="entry name" value="BCDNA.GH03377"/>
    <property type="match status" value="1"/>
</dbReference>
<evidence type="ECO:0000256" key="1">
    <source>
        <dbReference type="ARBA" id="ARBA00023002"/>
    </source>
</evidence>
<dbReference type="OrthoDB" id="9815825at2"/>
<evidence type="ECO:0000313" key="5">
    <source>
        <dbReference type="EMBL" id="OLR93993.1"/>
    </source>
</evidence>
<evidence type="ECO:0000259" key="3">
    <source>
        <dbReference type="Pfam" id="PF21891"/>
    </source>
</evidence>
<dbReference type="AlphaFoldDB" id="A0A1Q9LPT0"/>
<reference evidence="5 6" key="1">
    <citation type="submission" date="2016-10" db="EMBL/GenBank/DDBJ databases">
        <title>The Draft Genome Sequence of Actinokineospora bangkokensis 44EHWT reveals the biosynthetic pathway of antifungal compounds Thailandins with unusual extender unit butylmalonyl-CoA.</title>
        <authorList>
            <person name="Greule A."/>
            <person name="Intra B."/>
            <person name="Flemming S."/>
            <person name="Rommel M.G."/>
            <person name="Panbangred W."/>
            <person name="Bechthold A."/>
        </authorList>
    </citation>
    <scope>NUCLEOTIDE SEQUENCE [LARGE SCALE GENOMIC DNA]</scope>
    <source>
        <strain evidence="5 6">44EHW</strain>
    </source>
</reference>
<dbReference type="InterPro" id="IPR000683">
    <property type="entry name" value="Gfo/Idh/MocA-like_OxRdtase_N"/>
</dbReference>
<dbReference type="Pfam" id="PF21891">
    <property type="entry name" value="DUF6917"/>
    <property type="match status" value="1"/>
</dbReference>
<feature type="domain" description="DUF6917" evidence="3">
    <location>
        <begin position="307"/>
        <end position="432"/>
    </location>
</feature>
<dbReference type="InterPro" id="IPR036291">
    <property type="entry name" value="NAD(P)-bd_dom_sf"/>
</dbReference>
<dbReference type="Pfam" id="PF22725">
    <property type="entry name" value="GFO_IDH_MocA_C3"/>
    <property type="match status" value="1"/>
</dbReference>
<dbReference type="Pfam" id="PF01408">
    <property type="entry name" value="GFO_IDH_MocA"/>
    <property type="match status" value="1"/>
</dbReference>
<keyword evidence="1" id="KW-0560">Oxidoreductase</keyword>
<dbReference type="GO" id="GO:0016491">
    <property type="term" value="F:oxidoreductase activity"/>
    <property type="evidence" value="ECO:0007669"/>
    <property type="project" value="UniProtKB-KW"/>
</dbReference>